<sequence>MTNLNNNSNIYADLAQAAYKDRPIQFPYSSTKWNDEQKEAFNNKESAPFDFKEGGIVYLQPDPTLKVTDKTMTTQVPKMNGGYETQTHITGEKQKGLLTDSEAGFNAYFVTDTPKLNKETKQTYLAIRGSDAIGLDTLNDWIGNDANFALTNSYIPQAKLANQALVSKIKEINEQAPNAKLNVTGHSLGTMIAAQAVAKLYQDDPKAFETIGEVVLFDGPDVTQSLKNMGLTDKEIKESGKKVTYYVNPFDIVSMLNRTAPYEEQFGTVYVIVPLNFNTTFESKNSSHDFGEFQIDAQGKPLVATKDFHPEMLEAGTNLANLIQNTIAKVGTLAVGISTTLLVSALSGGIVGLIALGLTAAQAKAIYDEFDKSYKYIIKVAKEKAEEWNEDHMPEYQNRIRSATGAQKIELRAELLQMVAQDAVIKSEKFTTDVKEKLTTAKEKVQKDIVNTQQAVNNVVQYLNYWEVGELLADFDLSHFWNVGIEEETNKATQKYQTEIEQFSTTLLKIAQNIQEVDAQGASGFNDLMNETKVNWG</sequence>
<organism evidence="2 3">
    <name type="scientific">Pseudolactococcus hodotermopsidis</name>
    <dbReference type="NCBI Taxonomy" id="2709157"/>
    <lineage>
        <taxon>Bacteria</taxon>
        <taxon>Bacillati</taxon>
        <taxon>Bacillota</taxon>
        <taxon>Bacilli</taxon>
        <taxon>Lactobacillales</taxon>
        <taxon>Streptococcaceae</taxon>
        <taxon>Pseudolactococcus</taxon>
    </lineage>
</organism>
<dbReference type="Pfam" id="PF01764">
    <property type="entry name" value="Lipase_3"/>
    <property type="match status" value="1"/>
</dbReference>
<dbReference type="RefSeq" id="WP_172209719.1">
    <property type="nucleotide sequence ID" value="NZ_BLLI01000073.1"/>
</dbReference>
<accession>A0A6A0BF03</accession>
<evidence type="ECO:0000313" key="2">
    <source>
        <dbReference type="EMBL" id="GFH43283.1"/>
    </source>
</evidence>
<dbReference type="EMBL" id="BLLI01000073">
    <property type="protein sequence ID" value="GFH43283.1"/>
    <property type="molecule type" value="Genomic_DNA"/>
</dbReference>
<name>A0A6A0BF03_9LACT</name>
<dbReference type="InterPro" id="IPR029058">
    <property type="entry name" value="AB_hydrolase_fold"/>
</dbReference>
<dbReference type="Gene3D" id="3.40.50.1820">
    <property type="entry name" value="alpha/beta hydrolase"/>
    <property type="match status" value="1"/>
</dbReference>
<evidence type="ECO:0000313" key="3">
    <source>
        <dbReference type="Proteomes" id="UP000480303"/>
    </source>
</evidence>
<dbReference type="InterPro" id="IPR002921">
    <property type="entry name" value="Fungal_lipase-type"/>
</dbReference>
<reference evidence="2 3" key="1">
    <citation type="submission" date="2020-02" db="EMBL/GenBank/DDBJ databases">
        <title>Draft genome sequence of Lactococcus sp. Hs30E4-3.</title>
        <authorList>
            <person name="Noda S."/>
            <person name="Yuki M."/>
            <person name="Ohkuma M."/>
        </authorList>
    </citation>
    <scope>NUCLEOTIDE SEQUENCE [LARGE SCALE GENOMIC DNA]</scope>
    <source>
        <strain evidence="2 3">Hs30E4-3</strain>
    </source>
</reference>
<evidence type="ECO:0000259" key="1">
    <source>
        <dbReference type="Pfam" id="PF01764"/>
    </source>
</evidence>
<protein>
    <recommendedName>
        <fullName evidence="1">Fungal lipase-type domain-containing protein</fullName>
    </recommendedName>
</protein>
<comment type="caution">
    <text evidence="2">The sequence shown here is derived from an EMBL/GenBank/DDBJ whole genome shotgun (WGS) entry which is preliminary data.</text>
</comment>
<proteinExistence type="predicted"/>
<dbReference type="AlphaFoldDB" id="A0A6A0BF03"/>
<dbReference type="Proteomes" id="UP000480303">
    <property type="component" value="Unassembled WGS sequence"/>
</dbReference>
<dbReference type="SUPFAM" id="SSF53474">
    <property type="entry name" value="alpha/beta-Hydrolases"/>
    <property type="match status" value="1"/>
</dbReference>
<feature type="domain" description="Fungal lipase-type" evidence="1">
    <location>
        <begin position="157"/>
        <end position="255"/>
    </location>
</feature>
<gene>
    <name evidence="2" type="ORF">Hs30E_18340</name>
</gene>
<dbReference type="GO" id="GO:0006629">
    <property type="term" value="P:lipid metabolic process"/>
    <property type="evidence" value="ECO:0007669"/>
    <property type="project" value="InterPro"/>
</dbReference>
<keyword evidence="3" id="KW-1185">Reference proteome</keyword>